<gene>
    <name evidence="5" type="ORF">TKK_007312</name>
</gene>
<dbReference type="PRINTS" id="PR01167">
    <property type="entry name" value="INSADHFAMILY"/>
</dbReference>
<protein>
    <recommendedName>
        <fullName evidence="7">Alcohol dehydrogenase</fullName>
    </recommendedName>
</protein>
<dbReference type="GO" id="GO:0016491">
    <property type="term" value="F:oxidoreductase activity"/>
    <property type="evidence" value="ECO:0007669"/>
    <property type="project" value="UniProtKB-KW"/>
</dbReference>
<dbReference type="Gene3D" id="3.40.50.720">
    <property type="entry name" value="NAD(P)-binding Rossmann-like Domain"/>
    <property type="match status" value="1"/>
</dbReference>
<evidence type="ECO:0000313" key="6">
    <source>
        <dbReference type="Proteomes" id="UP001627154"/>
    </source>
</evidence>
<comment type="caution">
    <text evidence="5">The sequence shown here is derived from an EMBL/GenBank/DDBJ whole genome shotgun (WGS) entry which is preliminary data.</text>
</comment>
<comment type="similarity">
    <text evidence="1 3">Belongs to the short-chain dehydrogenases/reductases (SDR) family.</text>
</comment>
<evidence type="ECO:0000256" key="4">
    <source>
        <dbReference type="SAM" id="MobiDB-lite"/>
    </source>
</evidence>
<keyword evidence="6" id="KW-1185">Reference proteome</keyword>
<dbReference type="SUPFAM" id="SSF51735">
    <property type="entry name" value="NAD(P)-binding Rossmann-fold domains"/>
    <property type="match status" value="1"/>
</dbReference>
<reference evidence="5 6" key="1">
    <citation type="journal article" date="2024" name="bioRxiv">
        <title>A reference genome for Trichogramma kaykai: A tiny desert-dwelling parasitoid wasp with competing sex-ratio distorters.</title>
        <authorList>
            <person name="Culotta J."/>
            <person name="Lindsey A.R."/>
        </authorList>
    </citation>
    <scope>NUCLEOTIDE SEQUENCE [LARGE SCALE GENOMIC DNA]</scope>
    <source>
        <strain evidence="5 6">KSX58</strain>
    </source>
</reference>
<dbReference type="InterPro" id="IPR036291">
    <property type="entry name" value="NAD(P)-bd_dom_sf"/>
</dbReference>
<evidence type="ECO:0000256" key="3">
    <source>
        <dbReference type="RuleBase" id="RU000363"/>
    </source>
</evidence>
<dbReference type="PANTHER" id="PTHR44229:SF8">
    <property type="entry name" value="ALCOHOL DEHYDROGENASE-RELATED"/>
    <property type="match status" value="1"/>
</dbReference>
<keyword evidence="2" id="KW-0560">Oxidoreductase</keyword>
<dbReference type="PANTHER" id="PTHR44229">
    <property type="entry name" value="15-HYDROXYPROSTAGLANDIN DEHYDROGENASE [NAD(+)]"/>
    <property type="match status" value="1"/>
</dbReference>
<dbReference type="Proteomes" id="UP001627154">
    <property type="component" value="Unassembled WGS sequence"/>
</dbReference>
<evidence type="ECO:0000256" key="2">
    <source>
        <dbReference type="ARBA" id="ARBA00023002"/>
    </source>
</evidence>
<dbReference type="Pfam" id="PF00106">
    <property type="entry name" value="adh_short"/>
    <property type="match status" value="1"/>
</dbReference>
<dbReference type="EMBL" id="JBJJXI010000058">
    <property type="protein sequence ID" value="KAL3399075.1"/>
    <property type="molecule type" value="Genomic_DNA"/>
</dbReference>
<sequence length="410" mass="45456">MLAVSPNTKIIDLIDSSNASMMRLNPRGARRSSEEKARELEISGMVSGKNILITGAAAGLGNAFFNHFLQFGAKKICIIDIDEASSRKIVNAVEKSHGPNKVFFLHADVSKQTEITAAFKEAISLMKSPIDIIINNAGILDERRWEREVAVNLTGMITVSMLAIEHMGKDKGGAGGVLVNIAEHSRVQYTAQLPVYYATKQAIVSLSQSLGAPSNTERTGVRVITLCPGLTETALTIDSPNKLLSRVMKADFVKSLEQLTIQTPYVVAQGLMWILRIGESASIWVIENGQSPYEVFVPQCRSLQRHYKNNFTVSENKIMSKGRPIRETGSKKQRKGSGMYSVHVSARSPHEGRAPGAPPDSEIVYKQQHHERRRESLALRIFNYIRQHFQPEPQPGIFNVKCLSKESYQL</sequence>
<accession>A0ABD2X1S0</accession>
<name>A0ABD2X1S0_9HYME</name>
<evidence type="ECO:0008006" key="7">
    <source>
        <dbReference type="Google" id="ProtNLM"/>
    </source>
</evidence>
<evidence type="ECO:0000313" key="5">
    <source>
        <dbReference type="EMBL" id="KAL3399075.1"/>
    </source>
</evidence>
<organism evidence="5 6">
    <name type="scientific">Trichogramma kaykai</name>
    <dbReference type="NCBI Taxonomy" id="54128"/>
    <lineage>
        <taxon>Eukaryota</taxon>
        <taxon>Metazoa</taxon>
        <taxon>Ecdysozoa</taxon>
        <taxon>Arthropoda</taxon>
        <taxon>Hexapoda</taxon>
        <taxon>Insecta</taxon>
        <taxon>Pterygota</taxon>
        <taxon>Neoptera</taxon>
        <taxon>Endopterygota</taxon>
        <taxon>Hymenoptera</taxon>
        <taxon>Apocrita</taxon>
        <taxon>Proctotrupomorpha</taxon>
        <taxon>Chalcidoidea</taxon>
        <taxon>Trichogrammatidae</taxon>
        <taxon>Trichogramma</taxon>
    </lineage>
</organism>
<dbReference type="AlphaFoldDB" id="A0ABD2X1S0"/>
<evidence type="ECO:0000256" key="1">
    <source>
        <dbReference type="ARBA" id="ARBA00006484"/>
    </source>
</evidence>
<dbReference type="InterPro" id="IPR002347">
    <property type="entry name" value="SDR_fam"/>
</dbReference>
<dbReference type="PRINTS" id="PR00080">
    <property type="entry name" value="SDRFAMILY"/>
</dbReference>
<feature type="region of interest" description="Disordered" evidence="4">
    <location>
        <begin position="322"/>
        <end position="361"/>
    </location>
</feature>
<proteinExistence type="inferred from homology"/>